<feature type="compositionally biased region" description="Acidic residues" evidence="1">
    <location>
        <begin position="331"/>
        <end position="342"/>
    </location>
</feature>
<dbReference type="PANTHER" id="PTHR30163:SF8">
    <property type="entry name" value="LYTIC MUREIN TRANSGLYCOSYLASE"/>
    <property type="match status" value="1"/>
</dbReference>
<dbReference type="Proteomes" id="UP000567922">
    <property type="component" value="Unassembled WGS sequence"/>
</dbReference>
<evidence type="ECO:0000256" key="2">
    <source>
        <dbReference type="SAM" id="SignalP"/>
    </source>
</evidence>
<dbReference type="InterPro" id="IPR023346">
    <property type="entry name" value="Lysozyme-like_dom_sf"/>
</dbReference>
<sequence>MPTKKRRDTSRNRRSSVLAMAGLLPAGLFGVAAASDLESSDTAAQAVHEVEISHAAAAAYNDSSVGMVTPVLRNPTVLRSQQTVAADAIAQQAGEDLLEGLNLAVGEALNNVTVNLGAFAIPAVMLEAYKKAAAQMEALRPSCGISWTLLAGIGHVESGHASGGAVDVNGRTLRPILGPRLDGTTPNTAVIRDTDGGALDGDSQFDRAVGPMQFIPSTWRMYATDGNGDGQADPHNVYDATVAAAKYLCDAGGDLTVAGNQERAILRYNASRSYLNNVRNWATAYATGVLPTPTDLPPAGALPWELPDPSADAARDPMSSLIDELRRGEDGELDDGDEDETRDEDRPRNPLDELAEMLPPPPQVPCVIFCAPQPGPGQGDEGAPPPPPPSLPEIPGLPDLRLPFP</sequence>
<organism evidence="4 5">
    <name type="scientific">Hoyosella altamirensis</name>
    <dbReference type="NCBI Taxonomy" id="616997"/>
    <lineage>
        <taxon>Bacteria</taxon>
        <taxon>Bacillati</taxon>
        <taxon>Actinomycetota</taxon>
        <taxon>Actinomycetes</taxon>
        <taxon>Mycobacteriales</taxon>
        <taxon>Hoyosellaceae</taxon>
        <taxon>Hoyosella</taxon>
    </lineage>
</organism>
<dbReference type="Gene3D" id="1.10.530.10">
    <property type="match status" value="1"/>
</dbReference>
<dbReference type="PANTHER" id="PTHR30163">
    <property type="entry name" value="MEMBRANE-BOUND LYTIC MUREIN TRANSGLYCOSYLASE B"/>
    <property type="match status" value="1"/>
</dbReference>
<feature type="region of interest" description="Disordered" evidence="1">
    <location>
        <begin position="324"/>
        <end position="405"/>
    </location>
</feature>
<evidence type="ECO:0000313" key="4">
    <source>
        <dbReference type="EMBL" id="MBB3036113.1"/>
    </source>
</evidence>
<dbReference type="AlphaFoldDB" id="A0A839RJ48"/>
<protein>
    <submittedName>
        <fullName evidence="4">Membrane-bound lytic murein transglycosylase B</fullName>
    </submittedName>
</protein>
<dbReference type="SUPFAM" id="SSF53955">
    <property type="entry name" value="Lysozyme-like"/>
    <property type="match status" value="1"/>
</dbReference>
<dbReference type="Pfam" id="PF13406">
    <property type="entry name" value="SLT_2"/>
    <property type="match status" value="1"/>
</dbReference>
<dbReference type="CDD" id="cd13399">
    <property type="entry name" value="Slt35-like"/>
    <property type="match status" value="1"/>
</dbReference>
<reference evidence="4 5" key="1">
    <citation type="submission" date="2020-08" db="EMBL/GenBank/DDBJ databases">
        <title>Sequencing the genomes of 1000 actinobacteria strains.</title>
        <authorList>
            <person name="Klenk H.-P."/>
        </authorList>
    </citation>
    <scope>NUCLEOTIDE SEQUENCE [LARGE SCALE GENOMIC DNA]</scope>
    <source>
        <strain evidence="4 5">DSM 45258</strain>
    </source>
</reference>
<accession>A0A839RJ48</accession>
<feature type="chain" id="PRO_5038407249" evidence="2">
    <location>
        <begin position="35"/>
        <end position="405"/>
    </location>
</feature>
<gene>
    <name evidence="4" type="ORF">FHU29_000547</name>
</gene>
<feature type="compositionally biased region" description="Pro residues" evidence="1">
    <location>
        <begin position="383"/>
        <end position="392"/>
    </location>
</feature>
<evidence type="ECO:0000256" key="1">
    <source>
        <dbReference type="SAM" id="MobiDB-lite"/>
    </source>
</evidence>
<dbReference type="RefSeq" id="WP_064439748.1">
    <property type="nucleotide sequence ID" value="NZ_BDDI01000005.1"/>
</dbReference>
<dbReference type="InterPro" id="IPR043426">
    <property type="entry name" value="MltB-like"/>
</dbReference>
<evidence type="ECO:0000259" key="3">
    <source>
        <dbReference type="Pfam" id="PF13406"/>
    </source>
</evidence>
<keyword evidence="5" id="KW-1185">Reference proteome</keyword>
<evidence type="ECO:0000313" key="5">
    <source>
        <dbReference type="Proteomes" id="UP000567922"/>
    </source>
</evidence>
<dbReference type="EMBL" id="JACHWS010000001">
    <property type="protein sequence ID" value="MBB3036113.1"/>
    <property type="molecule type" value="Genomic_DNA"/>
</dbReference>
<keyword evidence="2" id="KW-0732">Signal</keyword>
<proteinExistence type="predicted"/>
<feature type="domain" description="Transglycosylase SLT" evidence="3">
    <location>
        <begin position="208"/>
        <end position="252"/>
    </location>
</feature>
<dbReference type="GO" id="GO:0009253">
    <property type="term" value="P:peptidoglycan catabolic process"/>
    <property type="evidence" value="ECO:0007669"/>
    <property type="project" value="TreeGrafter"/>
</dbReference>
<dbReference type="GO" id="GO:0008933">
    <property type="term" value="F:peptidoglycan lytic transglycosylase activity"/>
    <property type="evidence" value="ECO:0007669"/>
    <property type="project" value="TreeGrafter"/>
</dbReference>
<feature type="signal peptide" evidence="2">
    <location>
        <begin position="1"/>
        <end position="34"/>
    </location>
</feature>
<dbReference type="InterPro" id="IPR031304">
    <property type="entry name" value="SLT_2"/>
</dbReference>
<name>A0A839RJ48_9ACTN</name>
<comment type="caution">
    <text evidence="4">The sequence shown here is derived from an EMBL/GenBank/DDBJ whole genome shotgun (WGS) entry which is preliminary data.</text>
</comment>